<keyword evidence="2" id="KW-1185">Reference proteome</keyword>
<protein>
    <submittedName>
        <fullName evidence="1">Uncharacterized protein</fullName>
    </submittedName>
</protein>
<sequence length="200" mass="21870">MSVPVIMTDADWSGGHYEIYIELGDTDDGRLQRLLTSVWRAAAVDGCYGATYDGPGELQEMPCTVASLRDAGKLKGVVRHPSGQRIVCGCFVIHDDDVPELLSFFIPMGALTAVDPRIGAFPFGPDGGLKSLVWRHPLDEWLADIARAVFNDVGFRLSTIGFELLEAPHEALHGGVPPEERWNAFLISDGGELQYFPANR</sequence>
<reference evidence="2" key="1">
    <citation type="journal article" date="2019" name="Int. J. Syst. Evol. Microbiol.">
        <title>The Global Catalogue of Microorganisms (GCM) 10K type strain sequencing project: providing services to taxonomists for standard genome sequencing and annotation.</title>
        <authorList>
            <consortium name="The Broad Institute Genomics Platform"/>
            <consortium name="The Broad Institute Genome Sequencing Center for Infectious Disease"/>
            <person name="Wu L."/>
            <person name="Ma J."/>
        </authorList>
    </citation>
    <scope>NUCLEOTIDE SEQUENCE [LARGE SCALE GENOMIC DNA]</scope>
    <source>
        <strain evidence="2">JCM 15313</strain>
    </source>
</reference>
<proteinExistence type="predicted"/>
<accession>A0ABN2T8L5</accession>
<gene>
    <name evidence="1" type="ORF">GCM10009799_31190</name>
</gene>
<name>A0ABN2T8L5_9ACTN</name>
<dbReference type="EMBL" id="BAAAPC010000012">
    <property type="protein sequence ID" value="GAA2001749.1"/>
    <property type="molecule type" value="Genomic_DNA"/>
</dbReference>
<dbReference type="Proteomes" id="UP001501585">
    <property type="component" value="Unassembled WGS sequence"/>
</dbReference>
<organism evidence="1 2">
    <name type="scientific">Nocardiopsis rhodophaea</name>
    <dbReference type="NCBI Taxonomy" id="280238"/>
    <lineage>
        <taxon>Bacteria</taxon>
        <taxon>Bacillati</taxon>
        <taxon>Actinomycetota</taxon>
        <taxon>Actinomycetes</taxon>
        <taxon>Streptosporangiales</taxon>
        <taxon>Nocardiopsidaceae</taxon>
        <taxon>Nocardiopsis</taxon>
    </lineage>
</organism>
<evidence type="ECO:0000313" key="2">
    <source>
        <dbReference type="Proteomes" id="UP001501585"/>
    </source>
</evidence>
<dbReference type="RefSeq" id="WP_344163137.1">
    <property type="nucleotide sequence ID" value="NZ_BAAAPC010000012.1"/>
</dbReference>
<comment type="caution">
    <text evidence="1">The sequence shown here is derived from an EMBL/GenBank/DDBJ whole genome shotgun (WGS) entry which is preliminary data.</text>
</comment>
<evidence type="ECO:0000313" key="1">
    <source>
        <dbReference type="EMBL" id="GAA2001749.1"/>
    </source>
</evidence>